<organism evidence="1 2">
    <name type="scientific">Shewanella metallivivens</name>
    <dbReference type="NCBI Taxonomy" id="2872342"/>
    <lineage>
        <taxon>Bacteria</taxon>
        <taxon>Pseudomonadati</taxon>
        <taxon>Pseudomonadota</taxon>
        <taxon>Gammaproteobacteria</taxon>
        <taxon>Alteromonadales</taxon>
        <taxon>Shewanellaceae</taxon>
        <taxon>Shewanella</taxon>
    </lineage>
</organism>
<sequence>MQQLVLGLVKLVGGGNGPSASCKIQGVWYQQAMNFLRPSVNMLAETMGYTFEDWSSTDFSDFSLRVNGSTVSVKNDEVQVLVYQGGAQIGAKSFSVHRLNDDYYFSDPSSVKNWAYNFVDVADYTDVKFDLEKQSSGVITVAAVENNISKASASTYYKGEAYCEGSICYEEP</sequence>
<proteinExistence type="predicted"/>
<accession>A0ABT5TQ64</accession>
<protein>
    <submittedName>
        <fullName evidence="1">Uncharacterized protein</fullName>
    </submittedName>
</protein>
<evidence type="ECO:0000313" key="2">
    <source>
        <dbReference type="Proteomes" id="UP001213691"/>
    </source>
</evidence>
<gene>
    <name evidence="1" type="ORF">PQR79_14870</name>
</gene>
<evidence type="ECO:0000313" key="1">
    <source>
        <dbReference type="EMBL" id="MDD8060363.1"/>
    </source>
</evidence>
<reference evidence="1 2" key="1">
    <citation type="submission" date="2023-02" db="EMBL/GenBank/DDBJ databases">
        <title>Genome sequence of Shewanella metallivivens ER-Te-42B-Light, sp. nov., enriched from sulfide tube worms (Riftia pachyptila) isolated from Explorer Ridge in the Pacific Ocean.</title>
        <authorList>
            <person name="Maltman C."/>
            <person name="Kuzyk S.B."/>
            <person name="Kyndt J.A."/>
            <person name="Yurkov V."/>
        </authorList>
    </citation>
    <scope>NUCLEOTIDE SEQUENCE [LARGE SCALE GENOMIC DNA]</scope>
    <source>
        <strain evidence="1 2">ER-Te-42B-Light</strain>
    </source>
</reference>
<dbReference type="Proteomes" id="UP001213691">
    <property type="component" value="Unassembled WGS sequence"/>
</dbReference>
<keyword evidence="2" id="KW-1185">Reference proteome</keyword>
<dbReference type="EMBL" id="JAQQPZ010000013">
    <property type="protein sequence ID" value="MDD8060363.1"/>
    <property type="molecule type" value="Genomic_DNA"/>
</dbReference>
<comment type="caution">
    <text evidence="1">The sequence shown here is derived from an EMBL/GenBank/DDBJ whole genome shotgun (WGS) entry which is preliminary data.</text>
</comment>
<name>A0ABT5TQ64_9GAMM</name>
<dbReference type="RefSeq" id="WP_238107772.1">
    <property type="nucleotide sequence ID" value="NZ_JAQQPZ010000013.1"/>
</dbReference>